<comment type="caution">
    <text evidence="1">The sequence shown here is derived from an EMBL/GenBank/DDBJ whole genome shotgun (WGS) entry which is preliminary data.</text>
</comment>
<name>A0A821NFX9_9BILA</name>
<reference evidence="1" key="1">
    <citation type="submission" date="2021-02" db="EMBL/GenBank/DDBJ databases">
        <authorList>
            <person name="Nowell W R."/>
        </authorList>
    </citation>
    <scope>NUCLEOTIDE SEQUENCE</scope>
</reference>
<feature type="non-terminal residue" evidence="1">
    <location>
        <position position="142"/>
    </location>
</feature>
<dbReference type="AlphaFoldDB" id="A0A821NFX9"/>
<dbReference type="Pfam" id="PF12449">
    <property type="entry name" value="DUF3684"/>
    <property type="match status" value="1"/>
</dbReference>
<gene>
    <name evidence="1" type="ORF">UJA718_LOCUS40672</name>
</gene>
<keyword evidence="2" id="KW-1185">Reference proteome</keyword>
<evidence type="ECO:0000313" key="2">
    <source>
        <dbReference type="Proteomes" id="UP000663873"/>
    </source>
</evidence>
<evidence type="ECO:0000313" key="1">
    <source>
        <dbReference type="EMBL" id="CAF4787460.1"/>
    </source>
</evidence>
<dbReference type="Proteomes" id="UP000663873">
    <property type="component" value="Unassembled WGS sequence"/>
</dbReference>
<dbReference type="InterPro" id="IPR022155">
    <property type="entry name" value="DUF3684"/>
</dbReference>
<protein>
    <submittedName>
        <fullName evidence="1">Uncharacterized protein</fullName>
    </submittedName>
</protein>
<dbReference type="EMBL" id="CAJOBP010045682">
    <property type="protein sequence ID" value="CAF4787460.1"/>
    <property type="molecule type" value="Genomic_DNA"/>
</dbReference>
<organism evidence="1 2">
    <name type="scientific">Rotaria socialis</name>
    <dbReference type="NCBI Taxonomy" id="392032"/>
    <lineage>
        <taxon>Eukaryota</taxon>
        <taxon>Metazoa</taxon>
        <taxon>Spiralia</taxon>
        <taxon>Gnathifera</taxon>
        <taxon>Rotifera</taxon>
        <taxon>Eurotatoria</taxon>
        <taxon>Bdelloidea</taxon>
        <taxon>Philodinida</taxon>
        <taxon>Philodinidae</taxon>
        <taxon>Rotaria</taxon>
    </lineage>
</organism>
<accession>A0A821NFX9</accession>
<proteinExistence type="predicted"/>
<sequence>MKPSHAFIKQFVPSVDETIDDTSGLIDYVDFGTEANAFILAVGVLHSLSVQVLAELLIERQETYLSNLTNDVNIHKKLRVYKECLKKIAIASTDTPELYRNPLKTRLTNERWCFGIQLNNDNKNFTYRIVKPTEIYLDDDHQ</sequence>